<dbReference type="AlphaFoldDB" id="A0AAQ1RV40"/>
<dbReference type="EMBL" id="WWVX01000004">
    <property type="protein sequence ID" value="MZL69534.1"/>
    <property type="molecule type" value="Genomic_DNA"/>
</dbReference>
<keyword evidence="1" id="KW-0732">Signal</keyword>
<reference evidence="3" key="2">
    <citation type="submission" date="2016-11" db="EMBL/GenBank/DDBJ databases">
        <authorList>
            <person name="Varghese N."/>
            <person name="Submissions S."/>
        </authorList>
    </citation>
    <scope>NUCLEOTIDE SEQUENCE</scope>
    <source>
        <strain evidence="3">DSM 4029</strain>
    </source>
</reference>
<evidence type="ECO:0000313" key="3">
    <source>
        <dbReference type="EMBL" id="SHF77389.1"/>
    </source>
</evidence>
<dbReference type="RefSeq" id="WP_021659089.1">
    <property type="nucleotide sequence ID" value="NZ_FQVY01000001.1"/>
</dbReference>
<keyword evidence="5" id="KW-1185">Reference proteome</keyword>
<reference evidence="2 5" key="3">
    <citation type="journal article" date="2019" name="Nat. Med.">
        <title>A library of human gut bacterial isolates paired with longitudinal multiomics data enables mechanistic microbiome research.</title>
        <authorList>
            <person name="Poyet M."/>
            <person name="Groussin M."/>
            <person name="Gibbons S.M."/>
            <person name="Avila-Pacheco J."/>
            <person name="Jiang X."/>
            <person name="Kearney S.M."/>
            <person name="Perrotta A.R."/>
            <person name="Berdy B."/>
            <person name="Zhao S."/>
            <person name="Lieberman T.D."/>
            <person name="Swanson P.K."/>
            <person name="Smith M."/>
            <person name="Roesemann S."/>
            <person name="Alexander J.E."/>
            <person name="Rich S.A."/>
            <person name="Livny J."/>
            <person name="Vlamakis H."/>
            <person name="Clish C."/>
            <person name="Bullock K."/>
            <person name="Deik A."/>
            <person name="Scott J."/>
            <person name="Pierce K.A."/>
            <person name="Xavier R.J."/>
            <person name="Alm E.J."/>
        </authorList>
    </citation>
    <scope>NUCLEOTIDE SEQUENCE [LARGE SCALE GENOMIC DNA]</scope>
    <source>
        <strain evidence="2 5">BIOML-A2</strain>
    </source>
</reference>
<evidence type="ECO:0000313" key="4">
    <source>
        <dbReference type="Proteomes" id="UP000184089"/>
    </source>
</evidence>
<feature type="signal peptide" evidence="1">
    <location>
        <begin position="1"/>
        <end position="18"/>
    </location>
</feature>
<dbReference type="Pfam" id="PF14276">
    <property type="entry name" value="DUF4363"/>
    <property type="match status" value="1"/>
</dbReference>
<organism evidence="3 4">
    <name type="scientific">Bittarella massiliensis</name>
    <name type="common">ex Durand et al. 2017</name>
    <dbReference type="NCBI Taxonomy" id="1720313"/>
    <lineage>
        <taxon>Bacteria</taxon>
        <taxon>Bacillati</taxon>
        <taxon>Bacillota</taxon>
        <taxon>Clostridia</taxon>
        <taxon>Eubacteriales</taxon>
        <taxon>Oscillospiraceae</taxon>
        <taxon>Bittarella (ex Durand et al. 2017)</taxon>
    </lineage>
</organism>
<dbReference type="Proteomes" id="UP000184089">
    <property type="component" value="Unassembled WGS sequence"/>
</dbReference>
<name>A0AAQ1RV40_9FIRM</name>
<evidence type="ECO:0000313" key="5">
    <source>
        <dbReference type="Proteomes" id="UP000474718"/>
    </source>
</evidence>
<protein>
    <submittedName>
        <fullName evidence="2">DUF4363 family protein</fullName>
    </submittedName>
</protein>
<gene>
    <name evidence="2" type="ORF">GT747_07150</name>
    <name evidence="3" type="ORF">SAMN05444424_0634</name>
</gene>
<dbReference type="Proteomes" id="UP000474718">
    <property type="component" value="Unassembled WGS sequence"/>
</dbReference>
<comment type="caution">
    <text evidence="3">The sequence shown here is derived from an EMBL/GenBank/DDBJ whole genome shotgun (WGS) entry which is preliminary data.</text>
</comment>
<sequence>MKRVILALSIFALSVALAVTSTQILTNCYNDINGRLNEVILLATDGSKQLPEENEKLMQSWEDSKQLINLFTNRKNVEDIGVSIYKMQGYLEKGELSLYLGECYGVRSNLEHILKGDNITWEILT</sequence>
<dbReference type="EMBL" id="FQVY01000001">
    <property type="protein sequence ID" value="SHF77389.1"/>
    <property type="molecule type" value="Genomic_DNA"/>
</dbReference>
<evidence type="ECO:0000256" key="1">
    <source>
        <dbReference type="SAM" id="SignalP"/>
    </source>
</evidence>
<feature type="chain" id="PRO_5042935027" evidence="1">
    <location>
        <begin position="19"/>
        <end position="125"/>
    </location>
</feature>
<reference evidence="4" key="1">
    <citation type="submission" date="2016-11" db="EMBL/GenBank/DDBJ databases">
        <authorList>
            <person name="Jaros S."/>
            <person name="Januszkiewicz K."/>
            <person name="Wedrychowicz H."/>
        </authorList>
    </citation>
    <scope>NUCLEOTIDE SEQUENCE [LARGE SCALE GENOMIC DNA]</scope>
    <source>
        <strain evidence="4">DSM 4029</strain>
    </source>
</reference>
<accession>A0AAQ1RV40</accession>
<proteinExistence type="predicted"/>
<evidence type="ECO:0000313" key="2">
    <source>
        <dbReference type="EMBL" id="MZL69534.1"/>
    </source>
</evidence>
<dbReference type="InterPro" id="IPR025373">
    <property type="entry name" value="DUF4363"/>
</dbReference>